<evidence type="ECO:0000313" key="3">
    <source>
        <dbReference type="Proteomes" id="UP000028545"/>
    </source>
</evidence>
<dbReference type="Pfam" id="PF06824">
    <property type="entry name" value="Glyco_hydro_125"/>
    <property type="match status" value="1"/>
</dbReference>
<dbReference type="GeneID" id="27727184"/>
<feature type="chain" id="PRO_5001775002" evidence="1">
    <location>
        <begin position="25"/>
        <end position="519"/>
    </location>
</feature>
<protein>
    <submittedName>
        <fullName evidence="2">Meiotically up-regulated gene 157 protein</fullName>
    </submittedName>
</protein>
<dbReference type="OrthoDB" id="7771656at2759"/>
<evidence type="ECO:0000256" key="1">
    <source>
        <dbReference type="SAM" id="SignalP"/>
    </source>
</evidence>
<dbReference type="GO" id="GO:0005975">
    <property type="term" value="P:carbohydrate metabolic process"/>
    <property type="evidence" value="ECO:0007669"/>
    <property type="project" value="InterPro"/>
</dbReference>
<dbReference type="KEGG" id="sapo:SAPIO_CDS8112"/>
<dbReference type="PIRSF" id="PIRSF028846">
    <property type="entry name" value="UCP028846"/>
    <property type="match status" value="1"/>
</dbReference>
<accession>A0A084FYX2</accession>
<sequence length="519" mass="58942">MSSSPRRLLPLPLVSLLWVALGTATIPQDCQKYDTISSFANPPLSEGKHALPYQRPEPRCRTFNSTEVENVIEQMRKEIVDPDLFRLFENTFPNTLDTTISWKGFAKDDPEEDLTFVRTGDINAMWLRDSANQLQSYKSLLKPNSSPDSLASLFRGAINLQGRYIRESPHCNAFQPPLEASLGPEYNGWVTSDFVVPRFSTDFVFECKYELDSLAAFLQLSHDYYSQTKDVGFFKKTRWKDTISIIVETTSELLTGTYASDGTINKSPYIFERKTNRASETMSNEGAGAPVKSNTGLIRSFFRPSDDACTFQLFIPANMMFSRYLAACAEIMREIDVEVAEKMDGFAGVVRAGVERYGKFKHPEFGKMYAYEVDGFGSRYLMDDANIPSLLSAPMLGYVDMKDPVYLNTRRFVLSTENPYFMYGPVLNATGGPHIGPGMAWPMALIVQLLTSDNDFEIEMGIRQLLSSTDNLGLMHESIHAHDQHRWTRSWFAWVNGLFGQMILDLRERKPHLLRLTYQ</sequence>
<evidence type="ECO:0000313" key="2">
    <source>
        <dbReference type="EMBL" id="KEZ40284.1"/>
    </source>
</evidence>
<dbReference type="Proteomes" id="UP000028545">
    <property type="component" value="Unassembled WGS sequence"/>
</dbReference>
<dbReference type="AlphaFoldDB" id="A0A084FYX2"/>
<dbReference type="SMART" id="SM01149">
    <property type="entry name" value="DUF1237"/>
    <property type="match status" value="1"/>
</dbReference>
<dbReference type="VEuPathDB" id="FungiDB:SAPIO_CDS8112"/>
<dbReference type="GO" id="GO:0003824">
    <property type="term" value="F:catalytic activity"/>
    <property type="evidence" value="ECO:0007669"/>
    <property type="project" value="UniProtKB-ARBA"/>
</dbReference>
<feature type="signal peptide" evidence="1">
    <location>
        <begin position="1"/>
        <end position="24"/>
    </location>
</feature>
<comment type="caution">
    <text evidence="2">The sequence shown here is derived from an EMBL/GenBank/DDBJ whole genome shotgun (WGS) entry which is preliminary data.</text>
</comment>
<proteinExistence type="predicted"/>
<organism evidence="2 3">
    <name type="scientific">Pseudallescheria apiosperma</name>
    <name type="common">Scedosporium apiospermum</name>
    <dbReference type="NCBI Taxonomy" id="563466"/>
    <lineage>
        <taxon>Eukaryota</taxon>
        <taxon>Fungi</taxon>
        <taxon>Dikarya</taxon>
        <taxon>Ascomycota</taxon>
        <taxon>Pezizomycotina</taxon>
        <taxon>Sordariomycetes</taxon>
        <taxon>Hypocreomycetidae</taxon>
        <taxon>Microascales</taxon>
        <taxon>Microascaceae</taxon>
        <taxon>Scedosporium</taxon>
    </lineage>
</organism>
<dbReference type="OMA" id="QLSWDYY"/>
<dbReference type="HOGENOM" id="CLU_023537_2_1_1"/>
<dbReference type="SUPFAM" id="SSF48208">
    <property type="entry name" value="Six-hairpin glycosidases"/>
    <property type="match status" value="1"/>
</dbReference>
<dbReference type="InterPro" id="IPR008313">
    <property type="entry name" value="GH125"/>
</dbReference>
<keyword evidence="3" id="KW-1185">Reference proteome</keyword>
<dbReference type="PANTHER" id="PTHR31047:SF1">
    <property type="entry name" value="DUF1237 DOMAIN-CONTAINING PROTEIN"/>
    <property type="match status" value="1"/>
</dbReference>
<dbReference type="EMBL" id="JOWA01000121">
    <property type="protein sequence ID" value="KEZ40284.1"/>
    <property type="molecule type" value="Genomic_DNA"/>
</dbReference>
<reference evidence="2 3" key="1">
    <citation type="journal article" date="2014" name="Genome Announc.">
        <title>Draft genome sequence of the pathogenic fungus Scedosporium apiospermum.</title>
        <authorList>
            <person name="Vandeputte P."/>
            <person name="Ghamrawi S."/>
            <person name="Rechenmann M."/>
            <person name="Iltis A."/>
            <person name="Giraud S."/>
            <person name="Fleury M."/>
            <person name="Thornton C."/>
            <person name="Delhaes L."/>
            <person name="Meyer W."/>
            <person name="Papon N."/>
            <person name="Bouchara J.P."/>
        </authorList>
    </citation>
    <scope>NUCLEOTIDE SEQUENCE [LARGE SCALE GENOMIC DNA]</scope>
    <source>
        <strain evidence="2 3">IHEM 14462</strain>
    </source>
</reference>
<dbReference type="Gene3D" id="1.50.10.10">
    <property type="match status" value="1"/>
</dbReference>
<dbReference type="InterPro" id="IPR012341">
    <property type="entry name" value="6hp_glycosidase-like_sf"/>
</dbReference>
<gene>
    <name evidence="2" type="ORF">SAPIO_CDS8112</name>
</gene>
<dbReference type="PANTHER" id="PTHR31047">
    <property type="entry name" value="MEIOTICALLY UP-REGULATED GENE 157 PROTEIN"/>
    <property type="match status" value="1"/>
</dbReference>
<name>A0A084FYX2_PSEDA</name>
<dbReference type="InterPro" id="IPR008928">
    <property type="entry name" value="6-hairpin_glycosidase_sf"/>
</dbReference>
<dbReference type="RefSeq" id="XP_016640083.1">
    <property type="nucleotide sequence ID" value="XM_016789820.1"/>
</dbReference>
<keyword evidence="1" id="KW-0732">Signal</keyword>